<dbReference type="EMBL" id="JBJQOH010000002">
    <property type="protein sequence ID" value="KAL3695462.1"/>
    <property type="molecule type" value="Genomic_DNA"/>
</dbReference>
<feature type="compositionally biased region" description="Basic and acidic residues" evidence="1">
    <location>
        <begin position="55"/>
        <end position="71"/>
    </location>
</feature>
<name>A0ABD3HVD3_9MARC</name>
<proteinExistence type="predicted"/>
<protein>
    <submittedName>
        <fullName evidence="2">Uncharacterized protein</fullName>
    </submittedName>
</protein>
<comment type="caution">
    <text evidence="2">The sequence shown here is derived from an EMBL/GenBank/DDBJ whole genome shotgun (WGS) entry which is preliminary data.</text>
</comment>
<reference evidence="2 3" key="1">
    <citation type="submission" date="2024-09" db="EMBL/GenBank/DDBJ databases">
        <title>Chromosome-scale assembly of Riccia sorocarpa.</title>
        <authorList>
            <person name="Paukszto L."/>
        </authorList>
    </citation>
    <scope>NUCLEOTIDE SEQUENCE [LARGE SCALE GENOMIC DNA]</scope>
    <source>
        <strain evidence="2">LP-2024</strain>
        <tissue evidence="2">Aerial parts of the thallus</tissue>
    </source>
</reference>
<dbReference type="Proteomes" id="UP001633002">
    <property type="component" value="Unassembled WGS sequence"/>
</dbReference>
<keyword evidence="3" id="KW-1185">Reference proteome</keyword>
<evidence type="ECO:0000256" key="1">
    <source>
        <dbReference type="SAM" id="MobiDB-lite"/>
    </source>
</evidence>
<organism evidence="2 3">
    <name type="scientific">Riccia sorocarpa</name>
    <dbReference type="NCBI Taxonomy" id="122646"/>
    <lineage>
        <taxon>Eukaryota</taxon>
        <taxon>Viridiplantae</taxon>
        <taxon>Streptophyta</taxon>
        <taxon>Embryophyta</taxon>
        <taxon>Marchantiophyta</taxon>
        <taxon>Marchantiopsida</taxon>
        <taxon>Marchantiidae</taxon>
        <taxon>Marchantiales</taxon>
        <taxon>Ricciaceae</taxon>
        <taxon>Riccia</taxon>
    </lineage>
</organism>
<feature type="compositionally biased region" description="Acidic residues" evidence="1">
    <location>
        <begin position="129"/>
        <end position="138"/>
    </location>
</feature>
<sequence>MYTVIGASDPSWLVTGLPFYKDGRCTAQYSHATYTLVGASDPSWLVIGLPPYKNGREPADVAGPDRPEPRRTLKKSIPVNNNGSGLHDGVNSKRPEIPAAPVENPNSPTAHGASVVTISTESDTAPFEQAEDSSDVEIIESTPRRRPPTRSRPVFQQFQHQIDVPS</sequence>
<feature type="region of interest" description="Disordered" evidence="1">
    <location>
        <begin position="55"/>
        <end position="166"/>
    </location>
</feature>
<dbReference type="AlphaFoldDB" id="A0ABD3HVD3"/>
<gene>
    <name evidence="2" type="ORF">R1sor_009538</name>
</gene>
<evidence type="ECO:0000313" key="2">
    <source>
        <dbReference type="EMBL" id="KAL3695462.1"/>
    </source>
</evidence>
<accession>A0ABD3HVD3</accession>
<evidence type="ECO:0000313" key="3">
    <source>
        <dbReference type="Proteomes" id="UP001633002"/>
    </source>
</evidence>